<dbReference type="GeneID" id="93572584"/>
<dbReference type="VEuPathDB" id="FungiDB:ASPBRDRAFT_187399"/>
<name>A0A1L9U6F2_ASPBC</name>
<reference evidence="2" key="1">
    <citation type="journal article" date="2017" name="Genome Biol.">
        <title>Comparative genomics reveals high biological diversity and specific adaptations in the industrially and medically important fungal genus Aspergillus.</title>
        <authorList>
            <person name="de Vries R.P."/>
            <person name="Riley R."/>
            <person name="Wiebenga A."/>
            <person name="Aguilar-Osorio G."/>
            <person name="Amillis S."/>
            <person name="Uchima C.A."/>
            <person name="Anderluh G."/>
            <person name="Asadollahi M."/>
            <person name="Askin M."/>
            <person name="Barry K."/>
            <person name="Battaglia E."/>
            <person name="Bayram O."/>
            <person name="Benocci T."/>
            <person name="Braus-Stromeyer S.A."/>
            <person name="Caldana C."/>
            <person name="Canovas D."/>
            <person name="Cerqueira G.C."/>
            <person name="Chen F."/>
            <person name="Chen W."/>
            <person name="Choi C."/>
            <person name="Clum A."/>
            <person name="Dos Santos R.A."/>
            <person name="Damasio A.R."/>
            <person name="Diallinas G."/>
            <person name="Emri T."/>
            <person name="Fekete E."/>
            <person name="Flipphi M."/>
            <person name="Freyberg S."/>
            <person name="Gallo A."/>
            <person name="Gournas C."/>
            <person name="Habgood R."/>
            <person name="Hainaut M."/>
            <person name="Harispe M.L."/>
            <person name="Henrissat B."/>
            <person name="Hilden K.S."/>
            <person name="Hope R."/>
            <person name="Hossain A."/>
            <person name="Karabika E."/>
            <person name="Karaffa L."/>
            <person name="Karanyi Z."/>
            <person name="Krasevec N."/>
            <person name="Kuo A."/>
            <person name="Kusch H."/>
            <person name="LaButti K."/>
            <person name="Lagendijk E.L."/>
            <person name="Lapidus A."/>
            <person name="Levasseur A."/>
            <person name="Lindquist E."/>
            <person name="Lipzen A."/>
            <person name="Logrieco A.F."/>
            <person name="MacCabe A."/>
            <person name="Maekelae M.R."/>
            <person name="Malavazi I."/>
            <person name="Melin P."/>
            <person name="Meyer V."/>
            <person name="Mielnichuk N."/>
            <person name="Miskei M."/>
            <person name="Molnar A.P."/>
            <person name="Mule G."/>
            <person name="Ngan C.Y."/>
            <person name="Orejas M."/>
            <person name="Orosz E."/>
            <person name="Ouedraogo J.P."/>
            <person name="Overkamp K.M."/>
            <person name="Park H.-S."/>
            <person name="Perrone G."/>
            <person name="Piumi F."/>
            <person name="Punt P.J."/>
            <person name="Ram A.F."/>
            <person name="Ramon A."/>
            <person name="Rauscher S."/>
            <person name="Record E."/>
            <person name="Riano-Pachon D.M."/>
            <person name="Robert V."/>
            <person name="Roehrig J."/>
            <person name="Ruller R."/>
            <person name="Salamov A."/>
            <person name="Salih N.S."/>
            <person name="Samson R.A."/>
            <person name="Sandor E."/>
            <person name="Sanguinetti M."/>
            <person name="Schuetze T."/>
            <person name="Sepcic K."/>
            <person name="Shelest E."/>
            <person name="Sherlock G."/>
            <person name="Sophianopoulou V."/>
            <person name="Squina F.M."/>
            <person name="Sun H."/>
            <person name="Susca A."/>
            <person name="Todd R.B."/>
            <person name="Tsang A."/>
            <person name="Unkles S.E."/>
            <person name="van de Wiele N."/>
            <person name="van Rossen-Uffink D."/>
            <person name="Oliveira J.V."/>
            <person name="Vesth T.C."/>
            <person name="Visser J."/>
            <person name="Yu J.-H."/>
            <person name="Zhou M."/>
            <person name="Andersen M.R."/>
            <person name="Archer D.B."/>
            <person name="Baker S.E."/>
            <person name="Benoit I."/>
            <person name="Brakhage A.A."/>
            <person name="Braus G.H."/>
            <person name="Fischer R."/>
            <person name="Frisvad J.C."/>
            <person name="Goldman G.H."/>
            <person name="Houbraken J."/>
            <person name="Oakley B."/>
            <person name="Pocsi I."/>
            <person name="Scazzocchio C."/>
            <person name="Seiboth B."/>
            <person name="vanKuyk P.A."/>
            <person name="Wortman J."/>
            <person name="Dyer P.S."/>
            <person name="Grigoriev I.V."/>
        </authorList>
    </citation>
    <scope>NUCLEOTIDE SEQUENCE [LARGE SCALE GENOMIC DNA]</scope>
    <source>
        <strain evidence="2">CBS 101740 / IMI 381727 / IBT 21946</strain>
    </source>
</reference>
<dbReference type="AlphaFoldDB" id="A0A1L9U6F2"/>
<evidence type="ECO:0000313" key="1">
    <source>
        <dbReference type="EMBL" id="OJJ67255.1"/>
    </source>
</evidence>
<protein>
    <submittedName>
        <fullName evidence="1">Uncharacterized protein</fullName>
    </submittedName>
</protein>
<proteinExistence type="predicted"/>
<dbReference type="Proteomes" id="UP000184499">
    <property type="component" value="Unassembled WGS sequence"/>
</dbReference>
<gene>
    <name evidence="1" type="ORF">ASPBRDRAFT_187399</name>
</gene>
<sequence length="94" mass="10397">MDRSMDGWLQRSKLSTGEPPCIGPVLALGLVWFGWNDNSMQVIYIVVCGAGDKLEFLANRSVDEYLGWLCFGMLVVHREDGEDISGVSMVDSIV</sequence>
<dbReference type="RefSeq" id="XP_067474504.1">
    <property type="nucleotide sequence ID" value="XM_067620096.1"/>
</dbReference>
<keyword evidence="2" id="KW-1185">Reference proteome</keyword>
<organism evidence="1 2">
    <name type="scientific">Aspergillus brasiliensis (strain CBS 101740 / IMI 381727 / IBT 21946)</name>
    <dbReference type="NCBI Taxonomy" id="767769"/>
    <lineage>
        <taxon>Eukaryota</taxon>
        <taxon>Fungi</taxon>
        <taxon>Dikarya</taxon>
        <taxon>Ascomycota</taxon>
        <taxon>Pezizomycotina</taxon>
        <taxon>Eurotiomycetes</taxon>
        <taxon>Eurotiomycetidae</taxon>
        <taxon>Eurotiales</taxon>
        <taxon>Aspergillaceae</taxon>
        <taxon>Aspergillus</taxon>
        <taxon>Aspergillus subgen. Circumdati</taxon>
    </lineage>
</organism>
<accession>A0A1L9U6F2</accession>
<evidence type="ECO:0000313" key="2">
    <source>
        <dbReference type="Proteomes" id="UP000184499"/>
    </source>
</evidence>
<dbReference type="EMBL" id="KV878695">
    <property type="protein sequence ID" value="OJJ67255.1"/>
    <property type="molecule type" value="Genomic_DNA"/>
</dbReference>